<dbReference type="RefSeq" id="XP_019912701.1">
    <property type="nucleotide sequence ID" value="XM_020057051.1"/>
</dbReference>
<dbReference type="AlphaFoldDB" id="A0A1B1DT70"/>
<accession>A0A1B1DT70</accession>
<dbReference type="Proteomes" id="UP000092716">
    <property type="component" value="Chromosome 2"/>
</dbReference>
<reference evidence="2" key="1">
    <citation type="submission" date="2016-06" db="EMBL/GenBank/DDBJ databases">
        <title>First high quality genome sequence of Plasmodium coatneyi using continuous long reads from single molecule, real-time sequencing.</title>
        <authorList>
            <person name="Chien J.-T."/>
            <person name="Pakala S.B."/>
            <person name="Geraldo J.A."/>
            <person name="Lapp S.A."/>
            <person name="Barnwell J.W."/>
            <person name="Kissinger J.C."/>
            <person name="Galinski M.R."/>
            <person name="Humphrey J.C."/>
        </authorList>
    </citation>
    <scope>NUCLEOTIDE SEQUENCE [LARGE SCALE GENOMIC DNA]</scope>
    <source>
        <strain evidence="2">Hackeri</strain>
    </source>
</reference>
<name>A0A1B1DT70_9APIC</name>
<sequence length="83" mass="9795">MLIRYVTRCAHDSNFYLLRRCYLSLSKTTRILCNEVNYRHKYLSKNVPDLFICASLKLKNSMNSSFKGGHTIINLMKKNYPMI</sequence>
<dbReference type="EMBL" id="CP016240">
    <property type="protein sequence ID" value="ANQ06006.1"/>
    <property type="molecule type" value="Genomic_DNA"/>
</dbReference>
<keyword evidence="2" id="KW-1185">Reference proteome</keyword>
<dbReference type="VEuPathDB" id="PlasmoDB:PCOAH_00002340"/>
<evidence type="ECO:0000313" key="2">
    <source>
        <dbReference type="Proteomes" id="UP000092716"/>
    </source>
</evidence>
<evidence type="ECO:0000313" key="1">
    <source>
        <dbReference type="EMBL" id="ANQ06006.1"/>
    </source>
</evidence>
<protein>
    <submittedName>
        <fullName evidence="1">Uncharacterized protein</fullName>
    </submittedName>
</protein>
<gene>
    <name evidence="1" type="ORF">PCOAH_00002340</name>
</gene>
<organism evidence="1 2">
    <name type="scientific">Plasmodium coatneyi</name>
    <dbReference type="NCBI Taxonomy" id="208452"/>
    <lineage>
        <taxon>Eukaryota</taxon>
        <taxon>Sar</taxon>
        <taxon>Alveolata</taxon>
        <taxon>Apicomplexa</taxon>
        <taxon>Aconoidasida</taxon>
        <taxon>Haemosporida</taxon>
        <taxon>Plasmodiidae</taxon>
        <taxon>Plasmodium</taxon>
    </lineage>
</organism>
<dbReference type="GeneID" id="30906954"/>
<proteinExistence type="predicted"/>
<dbReference type="KEGG" id="pcot:PCOAH_00002340"/>